<dbReference type="InterPro" id="IPR004358">
    <property type="entry name" value="Sig_transdc_His_kin-like_C"/>
</dbReference>
<dbReference type="EMBL" id="FOBV01000001">
    <property type="protein sequence ID" value="SEM13798.1"/>
    <property type="molecule type" value="Genomic_DNA"/>
</dbReference>
<keyword evidence="3" id="KW-0597">Phosphoprotein</keyword>
<dbReference type="AlphaFoldDB" id="A0A1H7VYD3"/>
<name>A0A1H7VYD3_9FLAO</name>
<dbReference type="InterPro" id="IPR003661">
    <property type="entry name" value="HisK_dim/P_dom"/>
</dbReference>
<feature type="domain" description="Histidine kinase" evidence="4">
    <location>
        <begin position="184"/>
        <end position="400"/>
    </location>
</feature>
<dbReference type="SUPFAM" id="SSF47384">
    <property type="entry name" value="Homodimeric domain of signal transducing histidine kinase"/>
    <property type="match status" value="1"/>
</dbReference>
<dbReference type="Gene3D" id="3.30.565.10">
    <property type="entry name" value="Histidine kinase-like ATPase, C-terminal domain"/>
    <property type="match status" value="1"/>
</dbReference>
<dbReference type="InterPro" id="IPR005467">
    <property type="entry name" value="His_kinase_dom"/>
</dbReference>
<keyword evidence="5" id="KW-0808">Transferase</keyword>
<dbReference type="SUPFAM" id="SSF55874">
    <property type="entry name" value="ATPase domain of HSP90 chaperone/DNA topoisomerase II/histidine kinase"/>
    <property type="match status" value="1"/>
</dbReference>
<comment type="catalytic activity">
    <reaction evidence="1">
        <text>ATP + protein L-histidine = ADP + protein N-phospho-L-histidine.</text>
        <dbReference type="EC" id="2.7.13.3"/>
    </reaction>
</comment>
<keyword evidence="5" id="KW-0418">Kinase</keyword>
<evidence type="ECO:0000313" key="5">
    <source>
        <dbReference type="EMBL" id="SEM13798.1"/>
    </source>
</evidence>
<evidence type="ECO:0000256" key="3">
    <source>
        <dbReference type="ARBA" id="ARBA00022553"/>
    </source>
</evidence>
<protein>
    <recommendedName>
        <fullName evidence="2">histidine kinase</fullName>
        <ecNumber evidence="2">2.7.13.3</ecNumber>
    </recommendedName>
</protein>
<evidence type="ECO:0000256" key="1">
    <source>
        <dbReference type="ARBA" id="ARBA00000085"/>
    </source>
</evidence>
<reference evidence="6" key="1">
    <citation type="submission" date="2016-10" db="EMBL/GenBank/DDBJ databases">
        <authorList>
            <person name="Varghese N."/>
            <person name="Submissions S."/>
        </authorList>
    </citation>
    <scope>NUCLEOTIDE SEQUENCE [LARGE SCALE GENOMIC DNA]</scope>
    <source>
        <strain evidence="6">DSM 17453</strain>
    </source>
</reference>
<evidence type="ECO:0000313" key="6">
    <source>
        <dbReference type="Proteomes" id="UP000199450"/>
    </source>
</evidence>
<dbReference type="SUPFAM" id="SSF55781">
    <property type="entry name" value="GAF domain-like"/>
    <property type="match status" value="1"/>
</dbReference>
<dbReference type="RefSeq" id="WP_089998097.1">
    <property type="nucleotide sequence ID" value="NZ_FOBV01000001.1"/>
</dbReference>
<proteinExistence type="predicted"/>
<dbReference type="InterPro" id="IPR036097">
    <property type="entry name" value="HisK_dim/P_sf"/>
</dbReference>
<dbReference type="PROSITE" id="PS50109">
    <property type="entry name" value="HIS_KIN"/>
    <property type="match status" value="1"/>
</dbReference>
<dbReference type="SMART" id="SM00387">
    <property type="entry name" value="HATPase_c"/>
    <property type="match status" value="1"/>
</dbReference>
<dbReference type="PANTHER" id="PTHR43102:SF2">
    <property type="entry name" value="GAF DOMAIN-CONTAINING PROTEIN"/>
    <property type="match status" value="1"/>
</dbReference>
<evidence type="ECO:0000259" key="4">
    <source>
        <dbReference type="PROSITE" id="PS50109"/>
    </source>
</evidence>
<dbReference type="Gene3D" id="1.10.287.130">
    <property type="match status" value="1"/>
</dbReference>
<evidence type="ECO:0000256" key="2">
    <source>
        <dbReference type="ARBA" id="ARBA00012438"/>
    </source>
</evidence>
<dbReference type="GO" id="GO:0000155">
    <property type="term" value="F:phosphorelay sensor kinase activity"/>
    <property type="evidence" value="ECO:0007669"/>
    <property type="project" value="InterPro"/>
</dbReference>
<dbReference type="InterPro" id="IPR029016">
    <property type="entry name" value="GAF-like_dom_sf"/>
</dbReference>
<gene>
    <name evidence="5" type="ORF">SAMN05421856_101330</name>
</gene>
<dbReference type="OrthoDB" id="9811889at2"/>
<dbReference type="Gene3D" id="3.30.450.40">
    <property type="match status" value="1"/>
</dbReference>
<dbReference type="STRING" id="295069.SAMN05421856_101330"/>
<dbReference type="InterPro" id="IPR003018">
    <property type="entry name" value="GAF"/>
</dbReference>
<sequence>MGKFFTQSFYIPENDQARITKLGTYDVMETHNNPAFDTIAGIAVDIFGSSGAFVNFVDSETVFFKANLSSFPNNHVERKHSLCSLTVLSDDITIIYDTHLYDELKENPYICCEGGIRFYAGAPIVTEDGYRIGTICVIDSVPRKEVTDLQCSILKKLASLALDKLESMKAKRMLAKVADDRFHHVAHDLFNPLTVISLSAQQIQRSVSKTESIYKLGSTIFEKAKSIEYNISNMLKDDLSGEKYMHLSIVSFETDDILDCVSKNFSHILKNKEQHLEVCSTRNLNITGDKQRIMDILGNFLSNASKYSSAGSKIILECEEHPHTVLFSVTDQGQGICPSEIGLLFKKFSCLSSRPTANERSHGLGLYSAKILADLHHGKVWAESAGKDLGSSFFLELPKD</sequence>
<dbReference type="InterPro" id="IPR003594">
    <property type="entry name" value="HATPase_dom"/>
</dbReference>
<organism evidence="5 6">
    <name type="scientific">Chryseobacterium taichungense</name>
    <dbReference type="NCBI Taxonomy" id="295069"/>
    <lineage>
        <taxon>Bacteria</taxon>
        <taxon>Pseudomonadati</taxon>
        <taxon>Bacteroidota</taxon>
        <taxon>Flavobacteriia</taxon>
        <taxon>Flavobacteriales</taxon>
        <taxon>Weeksellaceae</taxon>
        <taxon>Chryseobacterium group</taxon>
        <taxon>Chryseobacterium</taxon>
    </lineage>
</organism>
<dbReference type="Pfam" id="PF01590">
    <property type="entry name" value="GAF"/>
    <property type="match status" value="1"/>
</dbReference>
<dbReference type="PRINTS" id="PR00344">
    <property type="entry name" value="BCTRLSENSOR"/>
</dbReference>
<accession>A0A1H7VYD3</accession>
<dbReference type="Proteomes" id="UP000199450">
    <property type="component" value="Unassembled WGS sequence"/>
</dbReference>
<dbReference type="PANTHER" id="PTHR43102">
    <property type="entry name" value="SLR1143 PROTEIN"/>
    <property type="match status" value="1"/>
</dbReference>
<keyword evidence="6" id="KW-1185">Reference proteome</keyword>
<dbReference type="CDD" id="cd00082">
    <property type="entry name" value="HisKA"/>
    <property type="match status" value="1"/>
</dbReference>
<dbReference type="Pfam" id="PF02518">
    <property type="entry name" value="HATPase_c"/>
    <property type="match status" value="1"/>
</dbReference>
<dbReference type="EC" id="2.7.13.3" evidence="2"/>
<dbReference type="InterPro" id="IPR036890">
    <property type="entry name" value="HATPase_C_sf"/>
</dbReference>